<evidence type="ECO:0000313" key="1">
    <source>
        <dbReference type="EMBL" id="ORN27113.1"/>
    </source>
</evidence>
<comment type="caution">
    <text evidence="1">The sequence shown here is derived from an EMBL/GenBank/DDBJ whole genome shotgun (WGS) entry which is preliminary data.</text>
</comment>
<dbReference type="EMBL" id="MSBD01000044">
    <property type="protein sequence ID" value="ORN27113.1"/>
    <property type="molecule type" value="Genomic_DNA"/>
</dbReference>
<dbReference type="AlphaFoldDB" id="A0A1X1FD69"/>
<reference evidence="1 2" key="1">
    <citation type="journal article" date="2017" name="Front. Microbiol.">
        <title>The Histidine Decarboxylase Gene Cluster of Lactobacillus parabuchneri Was Gained by Horizontal Gene Transfer and Is Mobile within the Species.</title>
        <authorList>
            <person name="Wuthrich D."/>
            <person name="Berthoud H."/>
            <person name="Wechsler D."/>
            <person name="Eugster E."/>
            <person name="Irmler S."/>
            <person name="Bruggmann R."/>
        </authorList>
    </citation>
    <scope>NUCLEOTIDE SEQUENCE [LARGE SCALE GENOMIC DNA]</scope>
    <source>
        <strain evidence="1 2">FAM23169</strain>
    </source>
</reference>
<dbReference type="RefSeq" id="WP_153108231.1">
    <property type="nucleotide sequence ID" value="NZ_CP181269.1"/>
</dbReference>
<dbReference type="Proteomes" id="UP000193009">
    <property type="component" value="Unassembled WGS sequence"/>
</dbReference>
<name>A0A1X1FD69_9LACO</name>
<keyword evidence="2" id="KW-1185">Reference proteome</keyword>
<sequence length="53" mass="5979">MDSNTSEILKSIENTKKIIAKLQIDDGFLPAEYAILDYQNDQLKEVILNGNPL</sequence>
<organism evidence="1 2">
    <name type="scientific">Lentilactobacillus parabuchneri</name>
    <dbReference type="NCBI Taxonomy" id="152331"/>
    <lineage>
        <taxon>Bacteria</taxon>
        <taxon>Bacillati</taxon>
        <taxon>Bacillota</taxon>
        <taxon>Bacilli</taxon>
        <taxon>Lactobacillales</taxon>
        <taxon>Lactobacillaceae</taxon>
        <taxon>Lentilactobacillus</taxon>
    </lineage>
</organism>
<evidence type="ECO:0000313" key="2">
    <source>
        <dbReference type="Proteomes" id="UP000193009"/>
    </source>
</evidence>
<protein>
    <submittedName>
        <fullName evidence="1">Uncharacterized protein</fullName>
    </submittedName>
</protein>
<accession>A0A1X1FD69</accession>
<proteinExistence type="predicted"/>
<gene>
    <name evidence="1" type="ORF">FAM23169_01880</name>
</gene>